<feature type="transmembrane region" description="Helical" evidence="1">
    <location>
        <begin position="245"/>
        <end position="265"/>
    </location>
</feature>
<feature type="transmembrane region" description="Helical" evidence="1">
    <location>
        <begin position="209"/>
        <end position="233"/>
    </location>
</feature>
<keyword evidence="4" id="KW-1185">Reference proteome</keyword>
<protein>
    <recommendedName>
        <fullName evidence="2">VanZ-like domain-containing protein</fullName>
    </recommendedName>
</protein>
<feature type="domain" description="VanZ-like" evidence="2">
    <location>
        <begin position="50"/>
        <end position="181"/>
    </location>
</feature>
<keyword evidence="1" id="KW-0812">Transmembrane</keyword>
<feature type="transmembrane region" description="Helical" evidence="1">
    <location>
        <begin position="41"/>
        <end position="61"/>
    </location>
</feature>
<dbReference type="InterPro" id="IPR006976">
    <property type="entry name" value="VanZ-like"/>
</dbReference>
<organism evidence="3 4">
    <name type="scientific">Glutamicibacter uratoxydans</name>
    <name type="common">Arthrobacter uratoxydans</name>
    <dbReference type="NCBI Taxonomy" id="43667"/>
    <lineage>
        <taxon>Bacteria</taxon>
        <taxon>Bacillati</taxon>
        <taxon>Actinomycetota</taxon>
        <taxon>Actinomycetes</taxon>
        <taxon>Micrococcales</taxon>
        <taxon>Micrococcaceae</taxon>
        <taxon>Glutamicibacter</taxon>
    </lineage>
</organism>
<reference evidence="3 4" key="1">
    <citation type="submission" date="2019-06" db="EMBL/GenBank/DDBJ databases">
        <title>Whole genome shotgun sequence of Glutamicibacter uratoxydans NBRC 15515.</title>
        <authorList>
            <person name="Hosoyama A."/>
            <person name="Uohara A."/>
            <person name="Ohji S."/>
            <person name="Ichikawa N."/>
        </authorList>
    </citation>
    <scope>NUCLEOTIDE SEQUENCE [LARGE SCALE GENOMIC DNA]</scope>
    <source>
        <strain evidence="3 4">NBRC 15515</strain>
    </source>
</reference>
<comment type="caution">
    <text evidence="3">The sequence shown here is derived from an EMBL/GenBank/DDBJ whole genome shotgun (WGS) entry which is preliminary data.</text>
</comment>
<dbReference type="PANTHER" id="PTHR36834">
    <property type="entry name" value="MEMBRANE PROTEIN-RELATED"/>
    <property type="match status" value="1"/>
</dbReference>
<accession>A0A4Y4DMD3</accession>
<dbReference type="Pfam" id="PF04892">
    <property type="entry name" value="VanZ"/>
    <property type="match status" value="1"/>
</dbReference>
<feature type="transmembrane region" description="Helical" evidence="1">
    <location>
        <begin position="127"/>
        <end position="146"/>
    </location>
</feature>
<feature type="transmembrane region" description="Helical" evidence="1">
    <location>
        <begin position="320"/>
        <end position="341"/>
    </location>
</feature>
<dbReference type="InterPro" id="IPR053150">
    <property type="entry name" value="Teicoplanin_resist-assoc"/>
</dbReference>
<feature type="transmembrane region" description="Helical" evidence="1">
    <location>
        <begin position="101"/>
        <end position="120"/>
    </location>
</feature>
<dbReference type="AlphaFoldDB" id="A0A4Y4DMD3"/>
<evidence type="ECO:0000313" key="4">
    <source>
        <dbReference type="Proteomes" id="UP000316612"/>
    </source>
</evidence>
<name>A0A4Y4DMD3_GLUUR</name>
<gene>
    <name evidence="3" type="ORF">AUR04nite_03270</name>
</gene>
<evidence type="ECO:0000259" key="2">
    <source>
        <dbReference type="Pfam" id="PF04892"/>
    </source>
</evidence>
<dbReference type="PANTHER" id="PTHR36834:SF1">
    <property type="entry name" value="INTEGRAL MEMBRANE PROTEIN"/>
    <property type="match status" value="1"/>
</dbReference>
<keyword evidence="1" id="KW-1133">Transmembrane helix</keyword>
<evidence type="ECO:0000313" key="3">
    <source>
        <dbReference type="EMBL" id="GED04795.1"/>
    </source>
</evidence>
<dbReference type="RefSeq" id="WP_141361267.1">
    <property type="nucleotide sequence ID" value="NZ_BAAAJL010000007.1"/>
</dbReference>
<dbReference type="EMBL" id="BJNY01000001">
    <property type="protein sequence ID" value="GED04795.1"/>
    <property type="molecule type" value="Genomic_DNA"/>
</dbReference>
<sequence>MNSVTWPGAVAILGSILFLGVAGVFLLAIQYRRHGRLSWRRTITTIAAAVYGFGLFSYTMLPLPDSQKFTCRATQLDLGHFVGDFARAYEHGLRSFLTGSTLWQVLFNIILFMPLGILAVRWLRGNIFTGVVLGFAASLAIELTQYTGMWGLYRCAYRVADVDDLLMNTLGALLGAVIAYLPIFAFLSGPREPRAIDAPARPVTRRRRALADFFDSSFAGVSVFMLAAVLQLFATMGDYEVDPRVLNFVLPSIVAVAVFVIPVLAPGRATLGQRCAWIQITSADRKFVPAWRSLLRTVLGFGGITFLFQISTSLNEALDLPWLGAFAALYALASALCFLMVPKTRGLAGVLTATGFADRRSS</sequence>
<feature type="transmembrane region" description="Helical" evidence="1">
    <location>
        <begin position="294"/>
        <end position="314"/>
    </location>
</feature>
<dbReference type="OrthoDB" id="4822551at2"/>
<proteinExistence type="predicted"/>
<keyword evidence="1" id="KW-0472">Membrane</keyword>
<feature type="transmembrane region" description="Helical" evidence="1">
    <location>
        <begin position="6"/>
        <end position="29"/>
    </location>
</feature>
<evidence type="ECO:0000256" key="1">
    <source>
        <dbReference type="SAM" id="Phobius"/>
    </source>
</evidence>
<feature type="transmembrane region" description="Helical" evidence="1">
    <location>
        <begin position="166"/>
        <end position="188"/>
    </location>
</feature>
<dbReference type="Proteomes" id="UP000316612">
    <property type="component" value="Unassembled WGS sequence"/>
</dbReference>